<sequence length="467" mass="49041">MVIAGVSSDRGKWSNIMFRRLLDGPYDGELIAVNPARSEVEGQPCYASLRDVPGEVDYVQLLVAREHTVDAVRDCVARKVPVVHVLSSGFGEVSGEGPGLQSALVAALAGGASALIGPNSLGLYSAGHGLCFSDGCHFESGPVTFISQSGALCTDVLAQGQMRGVKFSKVLSVGNCADLDWPDYVRYCRHDPETGIAAFYIESVSDGRALYEELKRLARDKPVLVLKGGQTAAGAQAVVSHTGRMTGEHNVWQAMLRQAGVIELTGLNDLLVTVQAWSSAELQPRKRAGNGVMVIGCGGGVSVLISDALGAAGLSVARLGSGTLSALKELEPAAKVFGGIDNPIEMPVDRLFTDPAKLARLIETSAADSEVGMVLLHLNLIAFSDLFGDDNLTHLEAVCAAIRDVAGCIAKPLTVVLRNGDCGETTGTLYRSALTSLSSQAGLDVFSDLEPALAWLGRVRTFSGCRS</sequence>
<dbReference type="EMBL" id="UINC01008307">
    <property type="protein sequence ID" value="SVA37419.1"/>
    <property type="molecule type" value="Genomic_DNA"/>
</dbReference>
<dbReference type="Gene3D" id="3.40.50.261">
    <property type="entry name" value="Succinyl-CoA synthetase domains"/>
    <property type="match status" value="2"/>
</dbReference>
<evidence type="ECO:0000259" key="1">
    <source>
        <dbReference type="SMART" id="SM00881"/>
    </source>
</evidence>
<dbReference type="InterPro" id="IPR036291">
    <property type="entry name" value="NAD(P)-bd_dom_sf"/>
</dbReference>
<gene>
    <name evidence="2" type="ORF">METZ01_LOCUS90273</name>
</gene>
<accession>A0A381VAN7</accession>
<reference evidence="2" key="1">
    <citation type="submission" date="2018-05" db="EMBL/GenBank/DDBJ databases">
        <authorList>
            <person name="Lanie J.A."/>
            <person name="Ng W.-L."/>
            <person name="Kazmierczak K.M."/>
            <person name="Andrzejewski T.M."/>
            <person name="Davidsen T.M."/>
            <person name="Wayne K.J."/>
            <person name="Tettelin H."/>
            <person name="Glass J.I."/>
            <person name="Rusch D."/>
            <person name="Podicherti R."/>
            <person name="Tsui H.-C.T."/>
            <person name="Winkler M.E."/>
        </authorList>
    </citation>
    <scope>NUCLEOTIDE SEQUENCE</scope>
</reference>
<dbReference type="PANTHER" id="PTHR42793">
    <property type="entry name" value="COA BINDING DOMAIN CONTAINING PROTEIN"/>
    <property type="match status" value="1"/>
</dbReference>
<dbReference type="InterPro" id="IPR016102">
    <property type="entry name" value="Succinyl-CoA_synth-like"/>
</dbReference>
<dbReference type="PANTHER" id="PTHR42793:SF1">
    <property type="entry name" value="PEPTIDYL-LYSINE N-ACETYLTRANSFERASE PATZ"/>
    <property type="match status" value="1"/>
</dbReference>
<feature type="domain" description="CoA-binding" evidence="1">
    <location>
        <begin position="1"/>
        <end position="90"/>
    </location>
</feature>
<dbReference type="InterPro" id="IPR032875">
    <property type="entry name" value="Succ_CoA_lig_flav_dom"/>
</dbReference>
<dbReference type="Gene3D" id="3.40.50.720">
    <property type="entry name" value="NAD(P)-binding Rossmann-like Domain"/>
    <property type="match status" value="1"/>
</dbReference>
<dbReference type="AlphaFoldDB" id="A0A381VAN7"/>
<dbReference type="SUPFAM" id="SSF51735">
    <property type="entry name" value="NAD(P)-binding Rossmann-fold domains"/>
    <property type="match status" value="1"/>
</dbReference>
<dbReference type="SMART" id="SM00881">
    <property type="entry name" value="CoA_binding"/>
    <property type="match status" value="1"/>
</dbReference>
<dbReference type="SUPFAM" id="SSF52210">
    <property type="entry name" value="Succinyl-CoA synthetase domains"/>
    <property type="match status" value="2"/>
</dbReference>
<proteinExistence type="predicted"/>
<dbReference type="Pfam" id="PF13607">
    <property type="entry name" value="Succ_CoA_lig"/>
    <property type="match status" value="1"/>
</dbReference>
<name>A0A381VAN7_9ZZZZ</name>
<evidence type="ECO:0000313" key="2">
    <source>
        <dbReference type="EMBL" id="SVA37419.1"/>
    </source>
</evidence>
<protein>
    <recommendedName>
        <fullName evidence="1">CoA-binding domain-containing protein</fullName>
    </recommendedName>
</protein>
<organism evidence="2">
    <name type="scientific">marine metagenome</name>
    <dbReference type="NCBI Taxonomy" id="408172"/>
    <lineage>
        <taxon>unclassified sequences</taxon>
        <taxon>metagenomes</taxon>
        <taxon>ecological metagenomes</taxon>
    </lineage>
</organism>
<dbReference type="InterPro" id="IPR003781">
    <property type="entry name" value="CoA-bd"/>
</dbReference>
<dbReference type="Pfam" id="PF13380">
    <property type="entry name" value="CoA_binding_2"/>
    <property type="match status" value="1"/>
</dbReference>